<comment type="cofactor">
    <cofactor evidence="4">
        <name>Mg(2+)</name>
        <dbReference type="ChEBI" id="CHEBI:18420"/>
    </cofactor>
</comment>
<keyword evidence="1 4" id="KW-0540">Nuclease</keyword>
<evidence type="ECO:0000313" key="6">
    <source>
        <dbReference type="EMBL" id="AIC92635.1"/>
    </source>
</evidence>
<comment type="function">
    <text evidence="4">Involved in correct processing of both the 5' and 3' ends of 23S rRNA precursor. Processes 30S rRNA precursor transcript even in absence of ribonuclease 3 (Rnc); Rnc processes 30S rRNA into smaller rRNA precursors.</text>
</comment>
<keyword evidence="4" id="KW-0690">Ribosome biogenesis</keyword>
<dbReference type="SUPFAM" id="SSF69065">
    <property type="entry name" value="RNase III domain-like"/>
    <property type="match status" value="1"/>
</dbReference>
<sequence length="137" mass="15449">MKSKMEWKQLNGLALAYMGDAVFEKRVRFELLKEGAVRPNKLHRAATTYVSAKAQSYILHELENRGLLTDADFAVIKRGRNAKSHTIPKNTDVATYKNSTGFEALLGYLYVLEETDRLEQLLSQSIQIIKDKGGQSS</sequence>
<dbReference type="Pfam" id="PF00636">
    <property type="entry name" value="Ribonuclease_3"/>
    <property type="match status" value="1"/>
</dbReference>
<keyword evidence="3 4" id="KW-0378">Hydrolase</keyword>
<protein>
    <recommendedName>
        <fullName evidence="4">Mini-ribonuclease 3</fullName>
        <shortName evidence="4">Mini-3</shortName>
        <shortName evidence="4">Mini-RNase 3</shortName>
        <ecNumber evidence="4">3.1.26.-</ecNumber>
    </recommendedName>
    <alternativeName>
        <fullName evidence="4">Mini-RNase III</fullName>
        <shortName evidence="4">Mini-III</shortName>
    </alternativeName>
</protein>
<keyword evidence="4" id="KW-0963">Cytoplasm</keyword>
<evidence type="ECO:0000256" key="3">
    <source>
        <dbReference type="ARBA" id="ARBA00022801"/>
    </source>
</evidence>
<evidence type="ECO:0000259" key="5">
    <source>
        <dbReference type="Pfam" id="PF00636"/>
    </source>
</evidence>
<organism evidence="6 7">
    <name type="scientific">Shouchella lehensis G1</name>
    <dbReference type="NCBI Taxonomy" id="1246626"/>
    <lineage>
        <taxon>Bacteria</taxon>
        <taxon>Bacillati</taxon>
        <taxon>Bacillota</taxon>
        <taxon>Bacilli</taxon>
        <taxon>Bacillales</taxon>
        <taxon>Bacillaceae</taxon>
        <taxon>Shouchella</taxon>
    </lineage>
</organism>
<dbReference type="HAMAP" id="MF_01468">
    <property type="entry name" value="RNase_Mini_III"/>
    <property type="match status" value="1"/>
</dbReference>
<dbReference type="Gene3D" id="1.10.1520.10">
    <property type="entry name" value="Ribonuclease III domain"/>
    <property type="match status" value="1"/>
</dbReference>
<dbReference type="KEGG" id="ble:BleG1_0015"/>
<dbReference type="GO" id="GO:0019843">
    <property type="term" value="F:rRNA binding"/>
    <property type="evidence" value="ECO:0007669"/>
    <property type="project" value="UniProtKB-UniRule"/>
</dbReference>
<feature type="domain" description="RNase III" evidence="5">
    <location>
        <begin position="14"/>
        <end position="111"/>
    </location>
</feature>
<keyword evidence="4" id="KW-0698">rRNA processing</keyword>
<dbReference type="InterPro" id="IPR036389">
    <property type="entry name" value="RNase_III_sf"/>
</dbReference>
<dbReference type="PANTHER" id="PTHR34276">
    <property type="entry name" value="MINI-RIBONUCLEASE 3"/>
    <property type="match status" value="1"/>
</dbReference>
<dbReference type="InterPro" id="IPR000999">
    <property type="entry name" value="RNase_III_dom"/>
</dbReference>
<evidence type="ECO:0000256" key="1">
    <source>
        <dbReference type="ARBA" id="ARBA00022722"/>
    </source>
</evidence>
<keyword evidence="2 4" id="KW-0255">Endonuclease</keyword>
<dbReference type="GO" id="GO:0004525">
    <property type="term" value="F:ribonuclease III activity"/>
    <property type="evidence" value="ECO:0007669"/>
    <property type="project" value="InterPro"/>
</dbReference>
<comment type="subunit">
    <text evidence="4">Homodimer.</text>
</comment>
<evidence type="ECO:0000256" key="4">
    <source>
        <dbReference type="HAMAP-Rule" id="MF_01468"/>
    </source>
</evidence>
<comment type="subcellular location">
    <subcellularLocation>
        <location evidence="4">Cytoplasm</location>
    </subcellularLocation>
</comment>
<gene>
    <name evidence="4" type="primary">mrnC</name>
    <name evidence="6" type="ORF">BleG1_0015</name>
</gene>
<dbReference type="eggNOG" id="COG1939">
    <property type="taxonomic scope" value="Bacteria"/>
</dbReference>
<keyword evidence="4" id="KW-0460">Magnesium</keyword>
<keyword evidence="4" id="KW-0699">rRNA-binding</keyword>
<dbReference type="PANTHER" id="PTHR34276:SF1">
    <property type="entry name" value="MINI-RIBONUCLEASE 3"/>
    <property type="match status" value="1"/>
</dbReference>
<evidence type="ECO:0000313" key="7">
    <source>
        <dbReference type="Proteomes" id="UP000027142"/>
    </source>
</evidence>
<name>A0A060LRK8_9BACI</name>
<dbReference type="PIRSF" id="PIRSF005520">
    <property type="entry name" value="UCP005520"/>
    <property type="match status" value="1"/>
</dbReference>
<dbReference type="PATRIC" id="fig|1246626.3.peg.14"/>
<dbReference type="HOGENOM" id="CLU_091169_2_0_9"/>
<keyword evidence="4" id="KW-0694">RNA-binding</keyword>
<comment type="similarity">
    <text evidence="4">Belongs to the MrnC RNase family.</text>
</comment>
<keyword evidence="7" id="KW-1185">Reference proteome</keyword>
<evidence type="ECO:0000256" key="2">
    <source>
        <dbReference type="ARBA" id="ARBA00022759"/>
    </source>
</evidence>
<dbReference type="STRING" id="1246626.BleG1_0015"/>
<dbReference type="GO" id="GO:0005737">
    <property type="term" value="C:cytoplasm"/>
    <property type="evidence" value="ECO:0007669"/>
    <property type="project" value="UniProtKB-SubCell"/>
</dbReference>
<dbReference type="InterPro" id="IPR008226">
    <property type="entry name" value="Mini3_fam"/>
</dbReference>
<dbReference type="AlphaFoldDB" id="A0A060LRK8"/>
<dbReference type="EMBL" id="CP003923">
    <property type="protein sequence ID" value="AIC92635.1"/>
    <property type="molecule type" value="Genomic_DNA"/>
</dbReference>
<feature type="active site" evidence="4">
    <location>
        <position position="20"/>
    </location>
</feature>
<dbReference type="GO" id="GO:0006364">
    <property type="term" value="P:rRNA processing"/>
    <property type="evidence" value="ECO:0007669"/>
    <property type="project" value="UniProtKB-UniRule"/>
</dbReference>
<dbReference type="EC" id="3.1.26.-" evidence="4"/>
<reference evidence="6 7" key="1">
    <citation type="journal article" date="2014" name="Gene">
        <title>A comparative genomic analysis of the alkalitolerant soil bacterium Bacillus lehensis G1.</title>
        <authorList>
            <person name="Noor Y.M."/>
            <person name="Samsulrizal N.H."/>
            <person name="Jema'on N.A."/>
            <person name="Low K.O."/>
            <person name="Ramli A.N."/>
            <person name="Alias N.I."/>
            <person name="Damis S.I."/>
            <person name="Fuzi S.F."/>
            <person name="Isa M.N."/>
            <person name="Murad A.M."/>
            <person name="Raih M.F."/>
            <person name="Bakar F.D."/>
            <person name="Najimudin N."/>
            <person name="Mahadi N.M."/>
            <person name="Illias R.M."/>
        </authorList>
    </citation>
    <scope>NUCLEOTIDE SEQUENCE [LARGE SCALE GENOMIC DNA]</scope>
    <source>
        <strain evidence="6 7">G1</strain>
    </source>
</reference>
<dbReference type="Proteomes" id="UP000027142">
    <property type="component" value="Chromosome"/>
</dbReference>
<accession>A0A060LRK8</accession>
<proteinExistence type="inferred from homology"/>